<keyword evidence="4 6" id="KW-1133">Transmembrane helix</keyword>
<dbReference type="EMBL" id="EQ973925">
    <property type="protein sequence ID" value="EEF38485.1"/>
    <property type="molecule type" value="Genomic_DNA"/>
</dbReference>
<dbReference type="Proteomes" id="UP000008311">
    <property type="component" value="Unassembled WGS sequence"/>
</dbReference>
<evidence type="ECO:0000256" key="5">
    <source>
        <dbReference type="ARBA" id="ARBA00023136"/>
    </source>
</evidence>
<evidence type="ECO:0000313" key="8">
    <source>
        <dbReference type="Proteomes" id="UP000008311"/>
    </source>
</evidence>
<keyword evidence="8" id="KW-1185">Reference proteome</keyword>
<reference evidence="8" key="1">
    <citation type="journal article" date="2010" name="Nat. Biotechnol.">
        <title>Draft genome sequence of the oilseed species Ricinus communis.</title>
        <authorList>
            <person name="Chan A.P."/>
            <person name="Crabtree J."/>
            <person name="Zhao Q."/>
            <person name="Lorenzi H."/>
            <person name="Orvis J."/>
            <person name="Puiu D."/>
            <person name="Melake-Berhan A."/>
            <person name="Jones K.M."/>
            <person name="Redman J."/>
            <person name="Chen G."/>
            <person name="Cahoon E.B."/>
            <person name="Gedil M."/>
            <person name="Stanke M."/>
            <person name="Haas B.J."/>
            <person name="Wortman J.R."/>
            <person name="Fraser-Liggett C.M."/>
            <person name="Ravel J."/>
            <person name="Rabinowicz P.D."/>
        </authorList>
    </citation>
    <scope>NUCLEOTIDE SEQUENCE [LARGE SCALE GENOMIC DNA]</scope>
    <source>
        <strain evidence="8">cv. Hale</strain>
    </source>
</reference>
<evidence type="ECO:0000313" key="7">
    <source>
        <dbReference type="EMBL" id="EEF38485.1"/>
    </source>
</evidence>
<evidence type="ECO:0000256" key="1">
    <source>
        <dbReference type="ARBA" id="ARBA00004141"/>
    </source>
</evidence>
<feature type="transmembrane region" description="Helical" evidence="6">
    <location>
        <begin position="125"/>
        <end position="143"/>
    </location>
</feature>
<evidence type="ECO:0000256" key="2">
    <source>
        <dbReference type="ARBA" id="ARBA00005982"/>
    </source>
</evidence>
<comment type="similarity">
    <text evidence="2">Belongs to the major facilitator superfamily. Proton-dependent oligopeptide transporter (POT/PTR) (TC 2.A.17) family.</text>
</comment>
<organism evidence="7 8">
    <name type="scientific">Ricinus communis</name>
    <name type="common">Castor bean</name>
    <dbReference type="NCBI Taxonomy" id="3988"/>
    <lineage>
        <taxon>Eukaryota</taxon>
        <taxon>Viridiplantae</taxon>
        <taxon>Streptophyta</taxon>
        <taxon>Embryophyta</taxon>
        <taxon>Tracheophyta</taxon>
        <taxon>Spermatophyta</taxon>
        <taxon>Magnoliopsida</taxon>
        <taxon>eudicotyledons</taxon>
        <taxon>Gunneridae</taxon>
        <taxon>Pentapetalae</taxon>
        <taxon>rosids</taxon>
        <taxon>fabids</taxon>
        <taxon>Malpighiales</taxon>
        <taxon>Euphorbiaceae</taxon>
        <taxon>Acalyphoideae</taxon>
        <taxon>Acalypheae</taxon>
        <taxon>Ricinus</taxon>
    </lineage>
</organism>
<proteinExistence type="inferred from homology"/>
<dbReference type="InterPro" id="IPR036259">
    <property type="entry name" value="MFS_trans_sf"/>
</dbReference>
<evidence type="ECO:0000256" key="4">
    <source>
        <dbReference type="ARBA" id="ARBA00022989"/>
    </source>
</evidence>
<keyword evidence="5 6" id="KW-0472">Membrane</keyword>
<comment type="subcellular location">
    <subcellularLocation>
        <location evidence="1">Membrane</location>
        <topology evidence="1">Multi-pass membrane protein</topology>
    </subcellularLocation>
</comment>
<protein>
    <recommendedName>
        <fullName evidence="9">Nitrate transporter</fullName>
    </recommendedName>
</protein>
<dbReference type="Gene3D" id="1.20.1250.20">
    <property type="entry name" value="MFS general substrate transporter like domains"/>
    <property type="match status" value="1"/>
</dbReference>
<name>B9SD47_RICCO</name>
<dbReference type="AlphaFoldDB" id="B9SD47"/>
<evidence type="ECO:0000256" key="3">
    <source>
        <dbReference type="ARBA" id="ARBA00022692"/>
    </source>
</evidence>
<sequence>MCEQIFMLSTVFVTKFILQCNVQGMIMLTLTSTIHSWKSPQCAIGSQACEIPSKHQYGVLYLALALASVGLGGTRFTIASMGVDQFDKPNDQATFFNWYFITLYFTSVISSTVIIYILDNVSWDSGFGICAIANAMGLILFFVETTSIDQVTPRQVLLRALLMLWLPQFGKGRHCHQEILRVRIIIMETVCCKLALQQKVSGI</sequence>
<accession>B9SD47</accession>
<dbReference type="STRING" id="3988.B9SD47"/>
<keyword evidence="3 6" id="KW-0812">Transmembrane</keyword>
<dbReference type="Pfam" id="PF00854">
    <property type="entry name" value="PTR2"/>
    <property type="match status" value="1"/>
</dbReference>
<evidence type="ECO:0008006" key="9">
    <source>
        <dbReference type="Google" id="ProtNLM"/>
    </source>
</evidence>
<dbReference type="SUPFAM" id="SSF103473">
    <property type="entry name" value="MFS general substrate transporter"/>
    <property type="match status" value="1"/>
</dbReference>
<dbReference type="GO" id="GO:0022857">
    <property type="term" value="F:transmembrane transporter activity"/>
    <property type="evidence" value="ECO:0007669"/>
    <property type="project" value="InterPro"/>
</dbReference>
<feature type="transmembrane region" description="Helical" evidence="6">
    <location>
        <begin position="58"/>
        <end position="78"/>
    </location>
</feature>
<dbReference type="PANTHER" id="PTHR11654">
    <property type="entry name" value="OLIGOPEPTIDE TRANSPORTER-RELATED"/>
    <property type="match status" value="1"/>
</dbReference>
<dbReference type="InParanoid" id="B9SD47"/>
<feature type="transmembrane region" description="Helical" evidence="6">
    <location>
        <begin position="16"/>
        <end position="37"/>
    </location>
</feature>
<feature type="transmembrane region" description="Helical" evidence="6">
    <location>
        <begin position="98"/>
        <end position="118"/>
    </location>
</feature>
<dbReference type="GO" id="GO:0016020">
    <property type="term" value="C:membrane"/>
    <property type="evidence" value="ECO:0007669"/>
    <property type="project" value="UniProtKB-SubCell"/>
</dbReference>
<dbReference type="InterPro" id="IPR000109">
    <property type="entry name" value="POT_fam"/>
</dbReference>
<gene>
    <name evidence="7" type="ORF">RCOM_1069560</name>
</gene>
<evidence type="ECO:0000256" key="6">
    <source>
        <dbReference type="SAM" id="Phobius"/>
    </source>
</evidence>
<dbReference type="eggNOG" id="KOG1237">
    <property type="taxonomic scope" value="Eukaryota"/>
</dbReference>